<evidence type="ECO:0000256" key="11">
    <source>
        <dbReference type="SAM" id="Coils"/>
    </source>
</evidence>
<evidence type="ECO:0000256" key="5">
    <source>
        <dbReference type="ARBA" id="ARBA00022519"/>
    </source>
</evidence>
<dbReference type="OrthoDB" id="9803484at2"/>
<keyword evidence="6 12" id="KW-0812">Transmembrane</keyword>
<comment type="similarity">
    <text evidence="2">Belongs to the CorA metal ion transporter (MIT) (TC 1.A.35) family.</text>
</comment>
<dbReference type="Pfam" id="PF01544">
    <property type="entry name" value="CorA"/>
    <property type="match status" value="1"/>
</dbReference>
<dbReference type="InterPro" id="IPR002523">
    <property type="entry name" value="MgTranspt_CorA/ZnTranspt_ZntB"/>
</dbReference>
<feature type="transmembrane region" description="Helical" evidence="12">
    <location>
        <begin position="257"/>
        <end position="278"/>
    </location>
</feature>
<keyword evidence="10 12" id="KW-0472">Membrane</keyword>
<evidence type="ECO:0000256" key="9">
    <source>
        <dbReference type="ARBA" id="ARBA00023065"/>
    </source>
</evidence>
<feature type="coiled-coil region" evidence="11">
    <location>
        <begin position="216"/>
        <end position="250"/>
    </location>
</feature>
<evidence type="ECO:0000313" key="13">
    <source>
        <dbReference type="EMBL" id="SMF64785.1"/>
    </source>
</evidence>
<evidence type="ECO:0000256" key="4">
    <source>
        <dbReference type="ARBA" id="ARBA00022475"/>
    </source>
</evidence>
<dbReference type="STRING" id="941907.SAMN06295910_1245"/>
<comment type="subcellular location">
    <subcellularLocation>
        <location evidence="1">Cell membrane</location>
        <topology evidence="1">Multi-pass membrane protein</topology>
    </subcellularLocation>
</comment>
<dbReference type="GO" id="GO:0000287">
    <property type="term" value="F:magnesium ion binding"/>
    <property type="evidence" value="ECO:0007669"/>
    <property type="project" value="TreeGrafter"/>
</dbReference>
<dbReference type="InterPro" id="IPR045863">
    <property type="entry name" value="CorA_TM1_TM2"/>
</dbReference>
<dbReference type="SUPFAM" id="SSF144083">
    <property type="entry name" value="Magnesium transport protein CorA, transmembrane region"/>
    <property type="match status" value="1"/>
</dbReference>
<dbReference type="GO" id="GO:0015095">
    <property type="term" value="F:magnesium ion transmembrane transporter activity"/>
    <property type="evidence" value="ECO:0007669"/>
    <property type="project" value="TreeGrafter"/>
</dbReference>
<keyword evidence="11" id="KW-0175">Coiled coil</keyword>
<dbReference type="GO" id="GO:0015087">
    <property type="term" value="F:cobalt ion transmembrane transporter activity"/>
    <property type="evidence" value="ECO:0007669"/>
    <property type="project" value="TreeGrafter"/>
</dbReference>
<evidence type="ECO:0000256" key="3">
    <source>
        <dbReference type="ARBA" id="ARBA00022448"/>
    </source>
</evidence>
<dbReference type="InterPro" id="IPR045861">
    <property type="entry name" value="CorA_cytoplasmic_dom"/>
</dbReference>
<feature type="transmembrane region" description="Helical" evidence="12">
    <location>
        <begin position="290"/>
        <end position="312"/>
    </location>
</feature>
<evidence type="ECO:0000256" key="2">
    <source>
        <dbReference type="ARBA" id="ARBA00009765"/>
    </source>
</evidence>
<evidence type="ECO:0000256" key="7">
    <source>
        <dbReference type="ARBA" id="ARBA00022833"/>
    </source>
</evidence>
<evidence type="ECO:0000256" key="10">
    <source>
        <dbReference type="ARBA" id="ARBA00023136"/>
    </source>
</evidence>
<proteinExistence type="inferred from homology"/>
<dbReference type="PANTHER" id="PTHR46494">
    <property type="entry name" value="CORA FAMILY METAL ION TRANSPORTER (EUROFUNG)"/>
    <property type="match status" value="1"/>
</dbReference>
<keyword evidence="7" id="KW-0862">Zinc</keyword>
<keyword evidence="9" id="KW-0406">Ion transport</keyword>
<protein>
    <submittedName>
        <fullName evidence="13">Zinc transporter</fullName>
    </submittedName>
</protein>
<evidence type="ECO:0000256" key="1">
    <source>
        <dbReference type="ARBA" id="ARBA00004651"/>
    </source>
</evidence>
<keyword evidence="4" id="KW-1003">Cell membrane</keyword>
<dbReference type="PANTHER" id="PTHR46494:SF3">
    <property type="entry name" value="ZINC TRANSPORT PROTEIN ZNTB"/>
    <property type="match status" value="1"/>
</dbReference>
<sequence>MSCDAILVGDGPVRRLDRDEAAAYAGPGFIWVHLENASDDELLDIRAHDDIPEVAANALVAFETRPRCDRIDGGALVNLRGPAVQDTDDSDRLVSIRLWVHKGKVNSVTRRPLAATQAVKAEMEAGRILDPGDLVAAFARNISMALDPEVAALGDLLDECESGLDEGNIYNMRREIAGLRGDAIAYRRFVAPDRDALQALAALDFEWLADDDRLHIREAADRFARMAEELEAVRERAALLHEQLTDLRSELVDHRSLYISIVAFIFLPLTFVTGLLGMNVGGIPYAHSPWAFWGVVAFCFVTGMGVFAWFMVRHWLRS</sequence>
<dbReference type="Gene3D" id="3.30.460.20">
    <property type="entry name" value="CorA soluble domain-like"/>
    <property type="match status" value="1"/>
</dbReference>
<dbReference type="SUPFAM" id="SSF143865">
    <property type="entry name" value="CorA soluble domain-like"/>
    <property type="match status" value="1"/>
</dbReference>
<dbReference type="GO" id="GO:0050897">
    <property type="term" value="F:cobalt ion binding"/>
    <property type="evidence" value="ECO:0007669"/>
    <property type="project" value="TreeGrafter"/>
</dbReference>
<keyword evidence="5" id="KW-0997">Cell inner membrane</keyword>
<evidence type="ECO:0000256" key="12">
    <source>
        <dbReference type="SAM" id="Phobius"/>
    </source>
</evidence>
<name>A0A1X7G7A4_9SPHN</name>
<evidence type="ECO:0000256" key="8">
    <source>
        <dbReference type="ARBA" id="ARBA00022989"/>
    </source>
</evidence>
<organism evidence="13 14">
    <name type="scientific">Allosphingosinicella indica</name>
    <dbReference type="NCBI Taxonomy" id="941907"/>
    <lineage>
        <taxon>Bacteria</taxon>
        <taxon>Pseudomonadati</taxon>
        <taxon>Pseudomonadota</taxon>
        <taxon>Alphaproteobacteria</taxon>
        <taxon>Sphingomonadales</taxon>
        <taxon>Sphingomonadaceae</taxon>
        <taxon>Allosphingosinicella</taxon>
    </lineage>
</organism>
<dbReference type="CDD" id="cd12833">
    <property type="entry name" value="ZntB-like_1"/>
    <property type="match status" value="1"/>
</dbReference>
<evidence type="ECO:0000256" key="6">
    <source>
        <dbReference type="ARBA" id="ARBA00022692"/>
    </source>
</evidence>
<keyword evidence="8 12" id="KW-1133">Transmembrane helix</keyword>
<dbReference type="Proteomes" id="UP000192934">
    <property type="component" value="Chromosome I"/>
</dbReference>
<gene>
    <name evidence="13" type="ORF">SAMN06295910_1245</name>
</gene>
<reference evidence="14" key="1">
    <citation type="submission" date="2017-04" db="EMBL/GenBank/DDBJ databases">
        <authorList>
            <person name="Varghese N."/>
            <person name="Submissions S."/>
        </authorList>
    </citation>
    <scope>NUCLEOTIDE SEQUENCE [LARGE SCALE GENOMIC DNA]</scope>
    <source>
        <strain evidence="14">Dd16</strain>
    </source>
</reference>
<keyword evidence="14" id="KW-1185">Reference proteome</keyword>
<keyword evidence="3" id="KW-0813">Transport</keyword>
<dbReference type="RefSeq" id="WP_085218005.1">
    <property type="nucleotide sequence ID" value="NZ_LT840185.1"/>
</dbReference>
<dbReference type="GO" id="GO:0005886">
    <property type="term" value="C:plasma membrane"/>
    <property type="evidence" value="ECO:0007669"/>
    <property type="project" value="UniProtKB-SubCell"/>
</dbReference>
<dbReference type="EMBL" id="LT840185">
    <property type="protein sequence ID" value="SMF64785.1"/>
    <property type="molecule type" value="Genomic_DNA"/>
</dbReference>
<dbReference type="Gene3D" id="1.20.58.340">
    <property type="entry name" value="Magnesium transport protein CorA, transmembrane region"/>
    <property type="match status" value="2"/>
</dbReference>
<dbReference type="AlphaFoldDB" id="A0A1X7G7A4"/>
<accession>A0A1X7G7A4</accession>
<evidence type="ECO:0000313" key="14">
    <source>
        <dbReference type="Proteomes" id="UP000192934"/>
    </source>
</evidence>